<gene>
    <name evidence="1" type="ORF">PACLA_8A049153</name>
</gene>
<sequence length="206" mass="23457">MNRTVYDYQRGNFDALRSSLKSENLSNLRQRLKKSPSDYLRHKFKTLRATIKLMIKISRSSYISSLCTNIQTNSKCLWSLFKLKGATRSVPEKISIKTSVDNVREYAENLRDIATLFNRYFVSIFSTIFNDIILSEGTVHSVLRNLDNNKAHGPDAILVRLLTETAYEIAPSLCLLFNKSLKSGIVPSESKLVNVVPIHKKGIKIM</sequence>
<name>A0A6S7FN32_PARCT</name>
<keyword evidence="2" id="KW-1185">Reference proteome</keyword>
<accession>A0A6S7FN32</accession>
<dbReference type="OrthoDB" id="426210at2759"/>
<dbReference type="PANTHER" id="PTHR33395">
    <property type="entry name" value="TRANSCRIPTASE, PUTATIVE-RELATED-RELATED"/>
    <property type="match status" value="1"/>
</dbReference>
<evidence type="ECO:0000313" key="2">
    <source>
        <dbReference type="Proteomes" id="UP001152795"/>
    </source>
</evidence>
<proteinExistence type="predicted"/>
<evidence type="ECO:0000313" key="1">
    <source>
        <dbReference type="EMBL" id="CAB3977286.1"/>
    </source>
</evidence>
<protein>
    <submittedName>
        <fullName evidence="1">Uncharacterized protein</fullName>
    </submittedName>
</protein>
<dbReference type="AlphaFoldDB" id="A0A6S7FN32"/>
<comment type="caution">
    <text evidence="1">The sequence shown here is derived from an EMBL/GenBank/DDBJ whole genome shotgun (WGS) entry which is preliminary data.</text>
</comment>
<dbReference type="PANTHER" id="PTHR33395:SF22">
    <property type="entry name" value="REVERSE TRANSCRIPTASE DOMAIN-CONTAINING PROTEIN"/>
    <property type="match status" value="1"/>
</dbReference>
<dbReference type="Proteomes" id="UP001152795">
    <property type="component" value="Unassembled WGS sequence"/>
</dbReference>
<dbReference type="EMBL" id="CACRXK020000040">
    <property type="protein sequence ID" value="CAB3977286.1"/>
    <property type="molecule type" value="Genomic_DNA"/>
</dbReference>
<organism evidence="1 2">
    <name type="scientific">Paramuricea clavata</name>
    <name type="common">Red gorgonian</name>
    <name type="synonym">Violescent sea-whip</name>
    <dbReference type="NCBI Taxonomy" id="317549"/>
    <lineage>
        <taxon>Eukaryota</taxon>
        <taxon>Metazoa</taxon>
        <taxon>Cnidaria</taxon>
        <taxon>Anthozoa</taxon>
        <taxon>Octocorallia</taxon>
        <taxon>Malacalcyonacea</taxon>
        <taxon>Plexauridae</taxon>
        <taxon>Paramuricea</taxon>
    </lineage>
</organism>
<reference evidence="1" key="1">
    <citation type="submission" date="2020-04" db="EMBL/GenBank/DDBJ databases">
        <authorList>
            <person name="Alioto T."/>
            <person name="Alioto T."/>
            <person name="Gomez Garrido J."/>
        </authorList>
    </citation>
    <scope>NUCLEOTIDE SEQUENCE</scope>
    <source>
        <strain evidence="1">A484AB</strain>
    </source>
</reference>